<keyword evidence="10" id="KW-0547">Nucleotide-binding</keyword>
<dbReference type="Gene3D" id="3.30.565.10">
    <property type="entry name" value="Histidine kinase-like ATPase, C-terminal domain"/>
    <property type="match status" value="1"/>
</dbReference>
<dbReference type="PROSITE" id="PS50112">
    <property type="entry name" value="PAS"/>
    <property type="match status" value="5"/>
</dbReference>
<evidence type="ECO:0000256" key="2">
    <source>
        <dbReference type="ARBA" id="ARBA00004429"/>
    </source>
</evidence>
<evidence type="ECO:0000256" key="14">
    <source>
        <dbReference type="ARBA" id="ARBA00023012"/>
    </source>
</evidence>
<evidence type="ECO:0000256" key="16">
    <source>
        <dbReference type="PROSITE-ProRule" id="PRU00110"/>
    </source>
</evidence>
<dbReference type="CDD" id="cd00088">
    <property type="entry name" value="HPT"/>
    <property type="match status" value="1"/>
</dbReference>
<dbReference type="InterPro" id="IPR001610">
    <property type="entry name" value="PAC"/>
</dbReference>
<keyword evidence="4" id="KW-1003">Cell membrane</keyword>
<feature type="domain" description="PAS" evidence="20">
    <location>
        <begin position="680"/>
        <end position="752"/>
    </location>
</feature>
<keyword evidence="6 17" id="KW-0597">Phosphoprotein</keyword>
<evidence type="ECO:0000259" key="22">
    <source>
        <dbReference type="PROSITE" id="PS50894"/>
    </source>
</evidence>
<feature type="domain" description="HPt" evidence="22">
    <location>
        <begin position="1690"/>
        <end position="1783"/>
    </location>
</feature>
<dbReference type="SUPFAM" id="SSF52172">
    <property type="entry name" value="CheY-like"/>
    <property type="match status" value="2"/>
</dbReference>
<dbReference type="SUPFAM" id="SSF55874">
    <property type="entry name" value="ATPase domain of HSP90 chaperone/DNA topoisomerase II/histidine kinase"/>
    <property type="match status" value="1"/>
</dbReference>
<dbReference type="HOGENOM" id="CLU_238503_0_0_6"/>
<dbReference type="Pfam" id="PF00512">
    <property type="entry name" value="HisKA"/>
    <property type="match status" value="1"/>
</dbReference>
<dbReference type="SMART" id="SM00388">
    <property type="entry name" value="HisKA"/>
    <property type="match status" value="1"/>
</dbReference>
<dbReference type="InterPro" id="IPR035965">
    <property type="entry name" value="PAS-like_dom_sf"/>
</dbReference>
<evidence type="ECO:0000256" key="4">
    <source>
        <dbReference type="ARBA" id="ARBA00022475"/>
    </source>
</evidence>
<dbReference type="Gene3D" id="1.20.120.160">
    <property type="entry name" value="HPT domain"/>
    <property type="match status" value="1"/>
</dbReference>
<dbReference type="GO" id="GO:0005524">
    <property type="term" value="F:ATP binding"/>
    <property type="evidence" value="ECO:0007669"/>
    <property type="project" value="UniProtKB-KW"/>
</dbReference>
<keyword evidence="7" id="KW-0808">Transferase</keyword>
<dbReference type="PRINTS" id="PR00344">
    <property type="entry name" value="BCTRLSENSOR"/>
</dbReference>
<dbReference type="SMART" id="SM00065">
    <property type="entry name" value="GAF"/>
    <property type="match status" value="1"/>
</dbReference>
<keyword evidence="15" id="KW-0472">Membrane</keyword>
<dbReference type="Gene3D" id="3.40.50.2300">
    <property type="match status" value="2"/>
</dbReference>
<dbReference type="SUPFAM" id="SSF47384">
    <property type="entry name" value="Homodimeric domain of signal transducing histidine kinase"/>
    <property type="match status" value="1"/>
</dbReference>
<evidence type="ECO:0000256" key="6">
    <source>
        <dbReference type="ARBA" id="ARBA00022553"/>
    </source>
</evidence>
<dbReference type="InterPro" id="IPR005467">
    <property type="entry name" value="His_kinase_dom"/>
</dbReference>
<dbReference type="SMART" id="SM00073">
    <property type="entry name" value="HPT"/>
    <property type="match status" value="1"/>
</dbReference>
<keyword evidence="8" id="KW-0812">Transmembrane</keyword>
<dbReference type="FunFam" id="1.10.287.130:FF:000003">
    <property type="entry name" value="Histidine kinase"/>
    <property type="match status" value="1"/>
</dbReference>
<dbReference type="SMART" id="SM00091">
    <property type="entry name" value="PAS"/>
    <property type="match status" value="6"/>
</dbReference>
<dbReference type="InterPro" id="IPR003661">
    <property type="entry name" value="HisK_dim/P_dom"/>
</dbReference>
<feature type="domain" description="PAS" evidence="20">
    <location>
        <begin position="992"/>
        <end position="1039"/>
    </location>
</feature>
<comment type="subcellular location">
    <subcellularLocation>
        <location evidence="2">Cell inner membrane</location>
        <topology evidence="2">Multi-pass membrane protein</topology>
    </subcellularLocation>
</comment>
<evidence type="ECO:0000256" key="13">
    <source>
        <dbReference type="ARBA" id="ARBA00022989"/>
    </source>
</evidence>
<dbReference type="InterPro" id="IPR003594">
    <property type="entry name" value="HATPase_dom"/>
</dbReference>
<organism evidence="23 24">
    <name type="scientific">Thioploca ingrica</name>
    <dbReference type="NCBI Taxonomy" id="40754"/>
    <lineage>
        <taxon>Bacteria</taxon>
        <taxon>Pseudomonadati</taxon>
        <taxon>Pseudomonadota</taxon>
        <taxon>Gammaproteobacteria</taxon>
        <taxon>Thiotrichales</taxon>
        <taxon>Thiotrichaceae</taxon>
        <taxon>Thioploca</taxon>
    </lineage>
</organism>
<feature type="domain" description="PAS" evidence="20">
    <location>
        <begin position="155"/>
        <end position="209"/>
    </location>
</feature>
<proteinExistence type="predicted"/>
<evidence type="ECO:0000256" key="9">
    <source>
        <dbReference type="ARBA" id="ARBA00022737"/>
    </source>
</evidence>
<dbReference type="InterPro" id="IPR008207">
    <property type="entry name" value="Sig_transdc_His_kin_Hpt_dom"/>
</dbReference>
<dbReference type="InterPro" id="IPR004358">
    <property type="entry name" value="Sig_transdc_His_kin-like_C"/>
</dbReference>
<dbReference type="InterPro" id="IPR029016">
    <property type="entry name" value="GAF-like_dom_sf"/>
</dbReference>
<dbReference type="InterPro" id="IPR013655">
    <property type="entry name" value="PAS_fold_3"/>
</dbReference>
<dbReference type="CDD" id="cd00130">
    <property type="entry name" value="PAS"/>
    <property type="match status" value="5"/>
</dbReference>
<sequence>MENQHDLFSFPWLMLCFVDFRGQLKQISPDLAKLLGGDTTEKPIQVHDQDPNEPNNYPSLFDLITPSQRSVIEAAILQLQHHHQHWNFEISVPFQPVAGYIESKWLLWQATAVPEQQGFYAQITDISAYKQQINTLHQILVSQHAFFEKSQLGAVLLDSDGRLLEANLALEQLLGYHATEWIEQPLTKFIYPEDLAVYQTAVTTIMNNRDSKQQLELRLIHKNRQLLWCRTTLTWITYTPWSPASAGSSPVTLEPEHPTPRELLMMMVEDLSDHQLALETLQQALERYHSLFENATFGIFHSTLDGKLLSANPALARIFGYTSPQDFKNNASCTGEQLYVHPEQRNQIVQLVQANANQMLQFEVEYYRKDRTIIIANLYLNAVRDAQGTVQYLEGIVEDITTRKQVQKRLQQNEEHYRLLAENATDMLSQLTPTGEFLYVSSACHYLLGYRKEDLLGHNVYEFIYPVDIDNIKNELTQVIKKDKLQHMAGSLATSLTLTVSGRIRHQSGQYLWFEITSRFIRHPSTGSIQEILAIWRDVNQRKQIETAVQSTHERLLLVLDSLDALVYVADLESYEILYLNQYGRTIFGDITGKMCWQAFWHSQRHYGPCPFCHHRVIHDPQQSDLHREIQVSEYYSPVAKRWYAVHDRVIRWVDGRLVRLEVAYDITERRKVEQSLQLNQERYALAVGAGKTGVWDWTVNSQAIYLDPNLKKLLGYDEVELPNQLSTWMSLVHPHDVKPLQKNLKEYLRQRLPQFEVEYRLLNKAGQFRWMIMRGTVVRDNSGRPSRMIGTNTDITERKQIEERLQEQERLLRGVAQATHTLLTLPDDDKAIQSALEILGRIISVDRAYLFENMTVSQPATPIEAEIFINQKFTWVNERYKPYNTPYKLKNLSYGQYLPGWYDILVKYEPIAGLVKDFSPPIRSLLESYHVISIVIVPLHFNGQFWGFIGLDDCHQERQWSPYEIFALKVVGDSIRGTLARKQYKEFLRQSEARFRSIIEHNRDGIFIVDHEGVIRFVNPAAETLYKALPGAMVGKHLCAPVDVEPKAEFKFADEEGQHHDGELQLSEIEWEGEPLILASLRDITARKQAEIELQRNKEMAEAANRFKSLFLAAMSHEIRTPMNGVMGMTQLLRDTPLNRQQHHYVKQIGNSGQMLLTVINDILDFSRIEAGKGLALNFIEFDLRNLVEEVIGLFAPTAQSKKLEILCQLPPNLPKILRGDPSRLRQILNNLLGNAIKFTNQGEVLLRLTVRQETSQQVVLLFQIQDTGIGIEPQAQKNLFQLYFRSEQASQQYQGTGLGLFISRQLVHNMDGEITVDSQPGQGTTFWVTLPLEKVTSSARNQPKRLELAEQTERLHGLKVLVVDDNATSRQILLDEMNHWQMQTKAVSTIEAAWQELQQAQAAKTPYQITLLDAEVPTMAAGITLLQQIKADPQLALNRVVMLTTLQQPLKPHLVQQATNLLNKPILRTELLECLLSTLDKRDLNPVLKVENYEDDLPPCWRILLAEDNTINQEVIKDMLKRLRCHVQIAINGLEALKSAERQQFDLIFMDCNMPEMDGFTACNQIRHYEQQHRQIRTPIIAFTADVMPSTRERCLAAGMDDYLTKPVMFEDLKTMLASWLKKFPQSTEAILSLEKQSLTSPTPPVINTVPSIPVQIVNQKTIPLGSEQNQEQPLDLKVLNDMRQNIPTRKFNLLINLYLQELPNYLGALQQAVTSQDGQALYLAAHKFKGASATFGAKRVVALCKLLENLGRENALNQAKDALEQIQSECEQIKPILIKQQ</sequence>
<dbReference type="EC" id="2.7.13.3" evidence="3"/>
<dbReference type="Gene3D" id="3.30.450.20">
    <property type="entry name" value="PAS domain"/>
    <property type="match status" value="6"/>
</dbReference>
<gene>
    <name evidence="23" type="ORF">THII_0636</name>
</gene>
<evidence type="ECO:0000259" key="19">
    <source>
        <dbReference type="PROSITE" id="PS50110"/>
    </source>
</evidence>
<dbReference type="InterPro" id="IPR000014">
    <property type="entry name" value="PAS"/>
</dbReference>
<dbReference type="InterPro" id="IPR013767">
    <property type="entry name" value="PAS_fold"/>
</dbReference>
<dbReference type="Proteomes" id="UP000031623">
    <property type="component" value="Chromosome"/>
</dbReference>
<dbReference type="PROSITE" id="PS50109">
    <property type="entry name" value="HIS_KIN"/>
    <property type="match status" value="1"/>
</dbReference>
<dbReference type="InterPro" id="IPR011006">
    <property type="entry name" value="CheY-like_superfamily"/>
</dbReference>
<keyword evidence="9" id="KW-0677">Repeat</keyword>
<evidence type="ECO:0000256" key="17">
    <source>
        <dbReference type="PROSITE-ProRule" id="PRU00169"/>
    </source>
</evidence>
<feature type="domain" description="PAC" evidence="21">
    <location>
        <begin position="498"/>
        <end position="551"/>
    </location>
</feature>
<dbReference type="PROSITE" id="PS50110">
    <property type="entry name" value="RESPONSE_REGULATORY"/>
    <property type="match status" value="2"/>
</dbReference>
<dbReference type="Gene3D" id="3.30.450.40">
    <property type="match status" value="1"/>
</dbReference>
<dbReference type="CDD" id="cd16922">
    <property type="entry name" value="HATPase_EvgS-ArcB-TorS-like"/>
    <property type="match status" value="1"/>
</dbReference>
<evidence type="ECO:0000256" key="11">
    <source>
        <dbReference type="ARBA" id="ARBA00022777"/>
    </source>
</evidence>
<dbReference type="KEGG" id="tig:THII_0636"/>
<name>A0A090ABG0_9GAMM</name>
<feature type="domain" description="Response regulatory" evidence="19">
    <location>
        <begin position="1361"/>
        <end position="1481"/>
    </location>
</feature>
<feature type="domain" description="PAS" evidence="20">
    <location>
        <begin position="284"/>
        <end position="359"/>
    </location>
</feature>
<dbReference type="SUPFAM" id="SSF55781">
    <property type="entry name" value="GAF domain-like"/>
    <property type="match status" value="1"/>
</dbReference>
<protein>
    <recommendedName>
        <fullName evidence="3">histidine kinase</fullName>
        <ecNumber evidence="3">2.7.13.3</ecNumber>
    </recommendedName>
</protein>
<dbReference type="Pfam" id="PF01590">
    <property type="entry name" value="GAF"/>
    <property type="match status" value="1"/>
</dbReference>
<feature type="domain" description="Response regulatory" evidence="19">
    <location>
        <begin position="1504"/>
        <end position="1623"/>
    </location>
</feature>
<dbReference type="InterPro" id="IPR036097">
    <property type="entry name" value="HisK_dim/P_sf"/>
</dbReference>
<dbReference type="Gene3D" id="1.10.287.130">
    <property type="match status" value="1"/>
</dbReference>
<keyword evidence="14" id="KW-0902">Two-component regulatory system</keyword>
<comment type="catalytic activity">
    <reaction evidence="1">
        <text>ATP + protein L-histidine = ADP + protein N-phospho-L-histidine.</text>
        <dbReference type="EC" id="2.7.13.3"/>
    </reaction>
</comment>
<evidence type="ECO:0000256" key="1">
    <source>
        <dbReference type="ARBA" id="ARBA00000085"/>
    </source>
</evidence>
<feature type="domain" description="Histidine kinase" evidence="18">
    <location>
        <begin position="1115"/>
        <end position="1336"/>
    </location>
</feature>
<feature type="domain" description="PAC" evidence="21">
    <location>
        <begin position="756"/>
        <end position="808"/>
    </location>
</feature>
<dbReference type="Pfam" id="PF00989">
    <property type="entry name" value="PAS"/>
    <property type="match status" value="1"/>
</dbReference>
<dbReference type="FunFam" id="2.10.70.100:FF:000001">
    <property type="entry name" value="Sensory transduction histidine kinase"/>
    <property type="match status" value="1"/>
</dbReference>
<evidence type="ECO:0000259" key="20">
    <source>
        <dbReference type="PROSITE" id="PS50112"/>
    </source>
</evidence>
<keyword evidence="5" id="KW-0997">Cell inner membrane</keyword>
<dbReference type="GO" id="GO:0000155">
    <property type="term" value="F:phosphorelay sensor kinase activity"/>
    <property type="evidence" value="ECO:0007669"/>
    <property type="project" value="InterPro"/>
</dbReference>
<evidence type="ECO:0000259" key="18">
    <source>
        <dbReference type="PROSITE" id="PS50109"/>
    </source>
</evidence>
<dbReference type="Pfam" id="PF13426">
    <property type="entry name" value="PAS_9"/>
    <property type="match status" value="2"/>
</dbReference>
<feature type="domain" description="PAC" evidence="21">
    <location>
        <begin position="1047"/>
        <end position="1097"/>
    </location>
</feature>
<dbReference type="GO" id="GO:0006355">
    <property type="term" value="P:regulation of DNA-templated transcription"/>
    <property type="evidence" value="ECO:0007669"/>
    <property type="project" value="InterPro"/>
</dbReference>
<dbReference type="NCBIfam" id="TIGR00229">
    <property type="entry name" value="sensory_box"/>
    <property type="match status" value="5"/>
</dbReference>
<evidence type="ECO:0000256" key="15">
    <source>
        <dbReference type="ARBA" id="ARBA00023136"/>
    </source>
</evidence>
<evidence type="ECO:0000256" key="7">
    <source>
        <dbReference type="ARBA" id="ARBA00022679"/>
    </source>
</evidence>
<keyword evidence="13" id="KW-1133">Transmembrane helix</keyword>
<dbReference type="InterPro" id="IPR003018">
    <property type="entry name" value="GAF"/>
</dbReference>
<dbReference type="Pfam" id="PF00072">
    <property type="entry name" value="Response_reg"/>
    <property type="match status" value="2"/>
</dbReference>
<dbReference type="InterPro" id="IPR000700">
    <property type="entry name" value="PAS-assoc_C"/>
</dbReference>
<dbReference type="InterPro" id="IPR036890">
    <property type="entry name" value="HATPase_C_sf"/>
</dbReference>
<evidence type="ECO:0000256" key="5">
    <source>
        <dbReference type="ARBA" id="ARBA00022519"/>
    </source>
</evidence>
<evidence type="ECO:0000256" key="12">
    <source>
        <dbReference type="ARBA" id="ARBA00022840"/>
    </source>
</evidence>
<dbReference type="STRING" id="40754.THII_0636"/>
<evidence type="ECO:0000256" key="10">
    <source>
        <dbReference type="ARBA" id="ARBA00022741"/>
    </source>
</evidence>
<dbReference type="CDD" id="cd00082">
    <property type="entry name" value="HisKA"/>
    <property type="match status" value="1"/>
</dbReference>
<evidence type="ECO:0000256" key="8">
    <source>
        <dbReference type="ARBA" id="ARBA00022692"/>
    </source>
</evidence>
<dbReference type="CDD" id="cd17546">
    <property type="entry name" value="REC_hyHK_CKI1_RcsC-like"/>
    <property type="match status" value="1"/>
</dbReference>
<dbReference type="InterPro" id="IPR001789">
    <property type="entry name" value="Sig_transdc_resp-reg_receiver"/>
</dbReference>
<feature type="modified residue" description="Phosphohistidine" evidence="16">
    <location>
        <position position="1729"/>
    </location>
</feature>
<dbReference type="EMBL" id="AP014633">
    <property type="protein sequence ID" value="BAP54933.1"/>
    <property type="molecule type" value="Genomic_DNA"/>
</dbReference>
<dbReference type="PROSITE" id="PS50096">
    <property type="entry name" value="IQ"/>
    <property type="match status" value="1"/>
</dbReference>
<dbReference type="GO" id="GO:0005886">
    <property type="term" value="C:plasma membrane"/>
    <property type="evidence" value="ECO:0007669"/>
    <property type="project" value="UniProtKB-SubCell"/>
</dbReference>
<feature type="domain" description="PAC" evidence="21">
    <location>
        <begin position="360"/>
        <end position="412"/>
    </location>
</feature>
<feature type="modified residue" description="4-aspartylphosphate" evidence="17">
    <location>
        <position position="1415"/>
    </location>
</feature>
<reference evidence="23 24" key="1">
    <citation type="journal article" date="2014" name="ISME J.">
        <title>Ecophysiology of Thioploca ingrica as revealed by the complete genome sequence supplemented with proteomic evidence.</title>
        <authorList>
            <person name="Kojima H."/>
            <person name="Ogura Y."/>
            <person name="Yamamoto N."/>
            <person name="Togashi T."/>
            <person name="Mori H."/>
            <person name="Watanabe T."/>
            <person name="Nemoto F."/>
            <person name="Kurokawa K."/>
            <person name="Hayashi T."/>
            <person name="Fukui M."/>
        </authorList>
    </citation>
    <scope>NUCLEOTIDE SEQUENCE [LARGE SCALE GENOMIC DNA]</scope>
</reference>
<feature type="modified residue" description="4-aspartylphosphate" evidence="17">
    <location>
        <position position="1553"/>
    </location>
</feature>
<dbReference type="FunFam" id="3.30.565.10:FF:000010">
    <property type="entry name" value="Sensor histidine kinase RcsC"/>
    <property type="match status" value="1"/>
</dbReference>
<dbReference type="PROSITE" id="PS50894">
    <property type="entry name" value="HPT"/>
    <property type="match status" value="1"/>
</dbReference>
<dbReference type="SUPFAM" id="SSF47226">
    <property type="entry name" value="Histidine-containing phosphotransfer domain, HPT domain"/>
    <property type="match status" value="1"/>
</dbReference>
<dbReference type="Pfam" id="PF08447">
    <property type="entry name" value="PAS_3"/>
    <property type="match status" value="2"/>
</dbReference>
<evidence type="ECO:0000313" key="24">
    <source>
        <dbReference type="Proteomes" id="UP000031623"/>
    </source>
</evidence>
<keyword evidence="12" id="KW-0067">ATP-binding</keyword>
<dbReference type="PANTHER" id="PTHR45339">
    <property type="entry name" value="HYBRID SIGNAL TRANSDUCTION HISTIDINE KINASE J"/>
    <property type="match status" value="1"/>
</dbReference>
<feature type="domain" description="PAS" evidence="20">
    <location>
        <begin position="413"/>
        <end position="483"/>
    </location>
</feature>
<dbReference type="Pfam" id="PF01627">
    <property type="entry name" value="Hpt"/>
    <property type="match status" value="1"/>
</dbReference>
<evidence type="ECO:0000313" key="23">
    <source>
        <dbReference type="EMBL" id="BAP54933.1"/>
    </source>
</evidence>
<dbReference type="SMART" id="SM00448">
    <property type="entry name" value="REC"/>
    <property type="match status" value="2"/>
</dbReference>
<keyword evidence="11 23" id="KW-0418">Kinase</keyword>
<keyword evidence="24" id="KW-1185">Reference proteome</keyword>
<dbReference type="SUPFAM" id="SSF55785">
    <property type="entry name" value="PYP-like sensor domain (PAS domain)"/>
    <property type="match status" value="6"/>
</dbReference>
<dbReference type="InterPro" id="IPR036641">
    <property type="entry name" value="HPT_dom_sf"/>
</dbReference>
<dbReference type="PROSITE" id="PS50113">
    <property type="entry name" value="PAC"/>
    <property type="match status" value="4"/>
</dbReference>
<evidence type="ECO:0000256" key="3">
    <source>
        <dbReference type="ARBA" id="ARBA00012438"/>
    </source>
</evidence>
<dbReference type="Pfam" id="PF02518">
    <property type="entry name" value="HATPase_c"/>
    <property type="match status" value="1"/>
</dbReference>
<accession>A0A090ABG0</accession>
<dbReference type="SMART" id="SM00086">
    <property type="entry name" value="PAC"/>
    <property type="match status" value="4"/>
</dbReference>
<evidence type="ECO:0000259" key="21">
    <source>
        <dbReference type="PROSITE" id="PS50113"/>
    </source>
</evidence>
<dbReference type="SMART" id="SM00387">
    <property type="entry name" value="HATPase_c"/>
    <property type="match status" value="1"/>
</dbReference>
<dbReference type="PANTHER" id="PTHR45339:SF1">
    <property type="entry name" value="HYBRID SIGNAL TRANSDUCTION HISTIDINE KINASE J"/>
    <property type="match status" value="1"/>
</dbReference>